<name>A0A7M7LM22_NASVI</name>
<accession>A0A7M7LM22</accession>
<gene>
    <name evidence="2" type="primary">100120407</name>
</gene>
<dbReference type="InParanoid" id="A0A7M7LM22"/>
<feature type="signal peptide" evidence="1">
    <location>
        <begin position="1"/>
        <end position="23"/>
    </location>
</feature>
<keyword evidence="1" id="KW-0732">Signal</keyword>
<feature type="chain" id="PRO_5029671979" evidence="1">
    <location>
        <begin position="24"/>
        <end position="229"/>
    </location>
</feature>
<dbReference type="Proteomes" id="UP000002358">
    <property type="component" value="Chromosome 5"/>
</dbReference>
<reference evidence="2" key="1">
    <citation type="submission" date="2021-01" db="UniProtKB">
        <authorList>
            <consortium name="EnsemblMetazoa"/>
        </authorList>
    </citation>
    <scope>IDENTIFICATION</scope>
</reference>
<protein>
    <submittedName>
        <fullName evidence="2">Uncharacterized protein</fullName>
    </submittedName>
</protein>
<dbReference type="KEGG" id="nvi:100120407"/>
<dbReference type="SMR" id="A0A7M7LM22"/>
<organism evidence="2 3">
    <name type="scientific">Nasonia vitripennis</name>
    <name type="common">Parasitic wasp</name>
    <dbReference type="NCBI Taxonomy" id="7425"/>
    <lineage>
        <taxon>Eukaryota</taxon>
        <taxon>Metazoa</taxon>
        <taxon>Ecdysozoa</taxon>
        <taxon>Arthropoda</taxon>
        <taxon>Hexapoda</taxon>
        <taxon>Insecta</taxon>
        <taxon>Pterygota</taxon>
        <taxon>Neoptera</taxon>
        <taxon>Endopterygota</taxon>
        <taxon>Hymenoptera</taxon>
        <taxon>Apocrita</taxon>
        <taxon>Proctotrupomorpha</taxon>
        <taxon>Chalcidoidea</taxon>
        <taxon>Pteromalidae</taxon>
        <taxon>Pteromalinae</taxon>
        <taxon>Nasonia</taxon>
    </lineage>
</organism>
<dbReference type="AlphaFoldDB" id="A0A7M7LM22"/>
<evidence type="ECO:0000256" key="1">
    <source>
        <dbReference type="SAM" id="SignalP"/>
    </source>
</evidence>
<proteinExistence type="predicted"/>
<dbReference type="EnsemblMetazoa" id="XM_001604004">
    <property type="protein sequence ID" value="XP_001604054"/>
    <property type="gene ID" value="LOC100120407"/>
</dbReference>
<sequence>MSRKLWILIFLLCSAGLIVCAHGAGSEEKNGTEMSSSSSSGDSGGGSIVDAIMSDISKFTDKLMDMIKDILDGAKSLVMDILEMIFMSDDKSMTTTRRRRSVDSSEGSLPGNTSIMGMISNIFLAPFKMVFGLVKDLSPSSIIHGVEDVLSPLEDVIHTAPVQAFTNTTKKLFDAATSELWNFTKSNVLPELDKAATTLRKSDALPSTLSNYLGDLQDLYKICRTLGIV</sequence>
<evidence type="ECO:0000313" key="2">
    <source>
        <dbReference type="EnsemblMetazoa" id="XP_001604054"/>
    </source>
</evidence>
<evidence type="ECO:0000313" key="3">
    <source>
        <dbReference type="Proteomes" id="UP000002358"/>
    </source>
</evidence>
<keyword evidence="3" id="KW-1185">Reference proteome</keyword>